<organism evidence="1 2">
    <name type="scientific">Pseudomonas neustonica</name>
    <dbReference type="NCBI Taxonomy" id="2487346"/>
    <lineage>
        <taxon>Bacteria</taxon>
        <taxon>Pseudomonadati</taxon>
        <taxon>Pseudomonadota</taxon>
        <taxon>Gammaproteobacteria</taxon>
        <taxon>Pseudomonadales</taxon>
        <taxon>Pseudomonadaceae</taxon>
        <taxon>Pseudomonas</taxon>
    </lineage>
</organism>
<name>A0ABX9XJI9_9PSED</name>
<dbReference type="RefSeq" id="WP_123888732.1">
    <property type="nucleotide sequence ID" value="NZ_RKKU01000005.1"/>
</dbReference>
<comment type="caution">
    <text evidence="1">The sequence shown here is derived from an EMBL/GenBank/DDBJ whole genome shotgun (WGS) entry which is preliminary data.</text>
</comment>
<keyword evidence="2" id="KW-1185">Reference proteome</keyword>
<reference evidence="1 2" key="1">
    <citation type="submission" date="2018-11" db="EMBL/GenBank/DDBJ databases">
        <authorList>
            <person name="Jang G.I."/>
            <person name="Hwang C.Y."/>
        </authorList>
    </citation>
    <scope>NUCLEOTIDE SEQUENCE [LARGE SCALE GENOMIC DNA]</scope>
    <source>
        <strain evidence="1 2">SSM26</strain>
    </source>
</reference>
<dbReference type="EMBL" id="RKKU01000005">
    <property type="protein sequence ID" value="ROZ86303.1"/>
    <property type="molecule type" value="Genomic_DNA"/>
</dbReference>
<gene>
    <name evidence="1" type="ORF">EF096_06040</name>
</gene>
<accession>A0ABX9XJI9</accession>
<dbReference type="Proteomes" id="UP000275199">
    <property type="component" value="Unassembled WGS sequence"/>
</dbReference>
<proteinExistence type="predicted"/>
<protein>
    <submittedName>
        <fullName evidence="1">Uncharacterized protein</fullName>
    </submittedName>
</protein>
<sequence length="367" mass="40506">MADQPASHAPGLWIFKEQDAEGMLTGRTTIFEGVELQPLTYADLANIKKLHGPINIPLSWSRARIVESNIPGISVDDVANINTTLETPFTNMAIGLVRGGWLPSGLALRDNMVVLPDRCTMSDLVERYRDGQKLRHGNDFLDLFQDKTVLINPGLFAMEGNKRQLPTSEQVAEQWAEACGKIRAALPEAQLTPDSAIQGIVGLLDEMREQMSRKIQFLCQVAPMLQSPVSRLRLPQVWDKVLEIAQRCGLPRNTLVVLAALSIVCVDNGAGPAKRLIKPSSKYSTGDAHNALADLRALELLLHFYARFPQEKIMLCTGDKNLALFWAGMRASGFVYGNEGSISYTLSPLDALLPNVTPDLWETYIRG</sequence>
<evidence type="ECO:0000313" key="2">
    <source>
        <dbReference type="Proteomes" id="UP000275199"/>
    </source>
</evidence>
<evidence type="ECO:0000313" key="1">
    <source>
        <dbReference type="EMBL" id="ROZ86303.1"/>
    </source>
</evidence>